<evidence type="ECO:0000313" key="10">
    <source>
        <dbReference type="EMBL" id="GGI05848.1"/>
    </source>
</evidence>
<sequence>MSDTETTTGEATAATRVPPRLKQRYVDEIRPQLLEQLGVNAMRIPKLEKIVVNVGLGEAVNDSRALEGALRDLQTITGQKPRVNRARKSIAAFKLREGMPIGAKVTLRGERMWEFFDRLLSVALPRIRDFRGLKATSFDGNGNYTFGLTEQLVFPEIDYDQIDAVRGMDITIVTTADNDEHGRAFLDAYGFPFVRDNQA</sequence>
<dbReference type="InterPro" id="IPR031310">
    <property type="entry name" value="Ribosomal_uL5_N"/>
</dbReference>
<feature type="domain" description="Large ribosomal subunit protein uL5 N-terminal" evidence="8">
    <location>
        <begin position="40"/>
        <end position="96"/>
    </location>
</feature>
<protein>
    <recommendedName>
        <fullName evidence="4 6">Large ribosomal subunit protein uL5</fullName>
    </recommendedName>
</protein>
<keyword evidence="6" id="KW-0820">tRNA-binding</keyword>
<evidence type="ECO:0000256" key="5">
    <source>
        <dbReference type="ARBA" id="ARBA00058604"/>
    </source>
</evidence>
<evidence type="ECO:0000256" key="1">
    <source>
        <dbReference type="ARBA" id="ARBA00008553"/>
    </source>
</evidence>
<reference evidence="10" key="2">
    <citation type="submission" date="2020-09" db="EMBL/GenBank/DDBJ databases">
        <authorList>
            <person name="Sun Q."/>
            <person name="Zhou Y."/>
        </authorList>
    </citation>
    <scope>NUCLEOTIDE SEQUENCE</scope>
    <source>
        <strain evidence="10">CGMCC 1.14988</strain>
    </source>
</reference>
<proteinExistence type="inferred from homology"/>
<dbReference type="InterPro" id="IPR002132">
    <property type="entry name" value="Ribosomal_uL5"/>
</dbReference>
<dbReference type="GO" id="GO:0006412">
    <property type="term" value="P:translation"/>
    <property type="evidence" value="ECO:0007669"/>
    <property type="project" value="UniProtKB-UniRule"/>
</dbReference>
<comment type="caution">
    <text evidence="10">The sequence shown here is derived from an EMBL/GenBank/DDBJ whole genome shotgun (WGS) entry which is preliminary data.</text>
</comment>
<dbReference type="OrthoDB" id="9806626at2"/>
<dbReference type="PIRSF" id="PIRSF002161">
    <property type="entry name" value="Ribosomal_L5"/>
    <property type="match status" value="1"/>
</dbReference>
<keyword evidence="2 6" id="KW-0689">Ribosomal protein</keyword>
<dbReference type="FunFam" id="3.30.1440.10:FF:000001">
    <property type="entry name" value="50S ribosomal protein L5"/>
    <property type="match status" value="1"/>
</dbReference>
<gene>
    <name evidence="6 10" type="primary">rplE</name>
    <name evidence="10" type="ORF">GCM10011354_16140</name>
</gene>
<evidence type="ECO:0000313" key="11">
    <source>
        <dbReference type="Proteomes" id="UP000650511"/>
    </source>
</evidence>
<dbReference type="RefSeq" id="WP_130648569.1">
    <property type="nucleotide sequence ID" value="NZ_BMHA01000005.1"/>
</dbReference>
<keyword evidence="6" id="KW-0699">rRNA-binding</keyword>
<dbReference type="SUPFAM" id="SSF55282">
    <property type="entry name" value="RL5-like"/>
    <property type="match status" value="1"/>
</dbReference>
<evidence type="ECO:0000256" key="3">
    <source>
        <dbReference type="ARBA" id="ARBA00023274"/>
    </source>
</evidence>
<keyword evidence="6" id="KW-0694">RNA-binding</keyword>
<dbReference type="InterPro" id="IPR020930">
    <property type="entry name" value="Ribosomal_uL5_bac-type"/>
</dbReference>
<dbReference type="GO" id="GO:1990904">
    <property type="term" value="C:ribonucleoprotein complex"/>
    <property type="evidence" value="ECO:0007669"/>
    <property type="project" value="UniProtKB-KW"/>
</dbReference>
<dbReference type="Gene3D" id="3.30.1440.10">
    <property type="match status" value="1"/>
</dbReference>
<organism evidence="10 11">
    <name type="scientific">Egicoccus halophilus</name>
    <dbReference type="NCBI Taxonomy" id="1670830"/>
    <lineage>
        <taxon>Bacteria</taxon>
        <taxon>Bacillati</taxon>
        <taxon>Actinomycetota</taxon>
        <taxon>Nitriliruptoria</taxon>
        <taxon>Egicoccales</taxon>
        <taxon>Egicoccaceae</taxon>
        <taxon>Egicoccus</taxon>
    </lineage>
</organism>
<feature type="domain" description="Large ribosomal subunit protein uL5 C-terminal" evidence="9">
    <location>
        <begin position="100"/>
        <end position="193"/>
    </location>
</feature>
<dbReference type="HAMAP" id="MF_01333_B">
    <property type="entry name" value="Ribosomal_uL5_B"/>
    <property type="match status" value="1"/>
</dbReference>
<dbReference type="Pfam" id="PF00281">
    <property type="entry name" value="Ribosomal_L5"/>
    <property type="match status" value="1"/>
</dbReference>
<keyword evidence="11" id="KW-1185">Reference proteome</keyword>
<dbReference type="Proteomes" id="UP000650511">
    <property type="component" value="Unassembled WGS sequence"/>
</dbReference>
<evidence type="ECO:0000256" key="6">
    <source>
        <dbReference type="HAMAP-Rule" id="MF_01333"/>
    </source>
</evidence>
<evidence type="ECO:0000259" key="8">
    <source>
        <dbReference type="Pfam" id="PF00281"/>
    </source>
</evidence>
<name>A0A8J3A7N6_9ACTN</name>
<dbReference type="GO" id="GO:0003735">
    <property type="term" value="F:structural constituent of ribosome"/>
    <property type="evidence" value="ECO:0007669"/>
    <property type="project" value="InterPro"/>
</dbReference>
<accession>A0A8J3A7N6</accession>
<dbReference type="EMBL" id="BMHA01000005">
    <property type="protein sequence ID" value="GGI05848.1"/>
    <property type="molecule type" value="Genomic_DNA"/>
</dbReference>
<evidence type="ECO:0000256" key="4">
    <source>
        <dbReference type="ARBA" id="ARBA00035245"/>
    </source>
</evidence>
<comment type="function">
    <text evidence="6">This is 1 of the proteins that bind and probably mediate the attachment of the 5S RNA into the large ribosomal subunit, where it forms part of the central protuberance. In the 70S ribosome it contacts protein S13 of the 30S subunit (bridge B1b), connecting the 2 subunits; this bridge is implicated in subunit movement. Contacts the P site tRNA; the 5S rRNA and some of its associated proteins might help stabilize positioning of ribosome-bound tRNAs.</text>
</comment>
<comment type="similarity">
    <text evidence="1 6 7">Belongs to the universal ribosomal protein uL5 family.</text>
</comment>
<evidence type="ECO:0000256" key="2">
    <source>
        <dbReference type="ARBA" id="ARBA00022980"/>
    </source>
</evidence>
<dbReference type="AlphaFoldDB" id="A0A8J3A7N6"/>
<evidence type="ECO:0000256" key="7">
    <source>
        <dbReference type="RuleBase" id="RU003930"/>
    </source>
</evidence>
<dbReference type="GO" id="GO:0019843">
    <property type="term" value="F:rRNA binding"/>
    <property type="evidence" value="ECO:0007669"/>
    <property type="project" value="UniProtKB-UniRule"/>
</dbReference>
<reference evidence="10" key="1">
    <citation type="journal article" date="2014" name="Int. J. Syst. Evol. Microbiol.">
        <title>Complete genome sequence of Corynebacterium casei LMG S-19264T (=DSM 44701T), isolated from a smear-ripened cheese.</title>
        <authorList>
            <consortium name="US DOE Joint Genome Institute (JGI-PGF)"/>
            <person name="Walter F."/>
            <person name="Albersmeier A."/>
            <person name="Kalinowski J."/>
            <person name="Ruckert C."/>
        </authorList>
    </citation>
    <scope>NUCLEOTIDE SEQUENCE</scope>
    <source>
        <strain evidence="10">CGMCC 1.14988</strain>
    </source>
</reference>
<keyword evidence="3 6" id="KW-0687">Ribonucleoprotein</keyword>
<dbReference type="InterPro" id="IPR031309">
    <property type="entry name" value="Ribosomal_uL5_C"/>
</dbReference>
<dbReference type="PANTHER" id="PTHR11994">
    <property type="entry name" value="60S RIBOSOMAL PROTEIN L11-RELATED"/>
    <property type="match status" value="1"/>
</dbReference>
<dbReference type="GO" id="GO:0000049">
    <property type="term" value="F:tRNA binding"/>
    <property type="evidence" value="ECO:0007669"/>
    <property type="project" value="UniProtKB-UniRule"/>
</dbReference>
<evidence type="ECO:0000259" key="9">
    <source>
        <dbReference type="Pfam" id="PF00673"/>
    </source>
</evidence>
<comment type="subunit">
    <text evidence="6">Part of the 50S ribosomal subunit; part of the 5S rRNA/L5/L18/L25 subcomplex. Contacts the 5S rRNA and the P site tRNA. Forms a bridge to the 30S subunit in the 70S ribosome.</text>
</comment>
<dbReference type="NCBIfam" id="NF000585">
    <property type="entry name" value="PRK00010.1"/>
    <property type="match status" value="1"/>
</dbReference>
<dbReference type="GO" id="GO:0005840">
    <property type="term" value="C:ribosome"/>
    <property type="evidence" value="ECO:0007669"/>
    <property type="project" value="UniProtKB-KW"/>
</dbReference>
<dbReference type="Pfam" id="PF00673">
    <property type="entry name" value="Ribosomal_L5_C"/>
    <property type="match status" value="1"/>
</dbReference>
<comment type="function">
    <text evidence="5">This is one of the proteins that bind and probably mediate the attachment of the 5S RNA into the large ribosomal subunit, where it forms part of the central protuberance. In the 70S ribosome it contacts protein S13 of the 30S subunit (bridge B1b), connecting the 2 subunits; this bridge is implicated in subunit movement. Contacts the P site tRNA; the 5S rRNA and some of its associated proteins might help stabilize positioning of ribosome-bound tRNAs.</text>
</comment>
<dbReference type="InterPro" id="IPR022803">
    <property type="entry name" value="Ribosomal_uL5_dom_sf"/>
</dbReference>